<dbReference type="GO" id="GO:0004540">
    <property type="term" value="F:RNA nuclease activity"/>
    <property type="evidence" value="ECO:0007669"/>
    <property type="project" value="InterPro"/>
</dbReference>
<dbReference type="AlphaFoldDB" id="A0AAE3WBM3"/>
<dbReference type="RefSeq" id="WP_306734676.1">
    <property type="nucleotide sequence ID" value="NZ_JANHAX010000001.1"/>
</dbReference>
<proteinExistence type="predicted"/>
<sequence>MSSADISRPRVALLIDGENISSALAGKLIVAAGKHGELIVKRVYGGAQRIPGWDAAPGIKLVHSGSGKNSADLLLTVDAIKLAERRGFDVFALASSDGDHTHLATHLRENGFRVIGLGEDKAPLGFRKSCSVWVNVENKDVEARIYDFFQKKRGGVLIGKVSHELRDALGVTLSDLKEKSWRKYFEARPDHFAISGEGQHTSVTSR</sequence>
<organism evidence="2 3">
    <name type="scientific">Marimonas arenosa</name>
    <dbReference type="NCBI Taxonomy" id="1795305"/>
    <lineage>
        <taxon>Bacteria</taxon>
        <taxon>Pseudomonadati</taxon>
        <taxon>Pseudomonadota</taxon>
        <taxon>Alphaproteobacteria</taxon>
        <taxon>Rhodobacterales</taxon>
        <taxon>Paracoccaceae</taxon>
        <taxon>Marimonas</taxon>
    </lineage>
</organism>
<evidence type="ECO:0000313" key="2">
    <source>
        <dbReference type="EMBL" id="MDQ2089430.1"/>
    </source>
</evidence>
<gene>
    <name evidence="2" type="ORF">NO357_05895</name>
</gene>
<dbReference type="PANTHER" id="PTHR35811:SF1">
    <property type="entry name" value="HTH OST-TYPE DOMAIN-CONTAINING PROTEIN"/>
    <property type="match status" value="1"/>
</dbReference>
<dbReference type="Proteomes" id="UP001226762">
    <property type="component" value="Unassembled WGS sequence"/>
</dbReference>
<reference evidence="2" key="1">
    <citation type="submission" date="2022-07" db="EMBL/GenBank/DDBJ databases">
        <authorList>
            <person name="Otstavnykh N."/>
            <person name="Isaeva M."/>
            <person name="Bystritskaya E."/>
        </authorList>
    </citation>
    <scope>NUCLEOTIDE SEQUENCE</scope>
    <source>
        <strain evidence="2">KCTC 52189</strain>
    </source>
</reference>
<evidence type="ECO:0000313" key="3">
    <source>
        <dbReference type="Proteomes" id="UP001226762"/>
    </source>
</evidence>
<keyword evidence="3" id="KW-1185">Reference proteome</keyword>
<name>A0AAE3WBM3_9RHOB</name>
<protein>
    <submittedName>
        <fullName evidence="2">NYN domain-containing protein</fullName>
    </submittedName>
</protein>
<feature type="domain" description="NYN" evidence="1">
    <location>
        <begin position="10"/>
        <end position="131"/>
    </location>
</feature>
<comment type="caution">
    <text evidence="2">The sequence shown here is derived from an EMBL/GenBank/DDBJ whole genome shotgun (WGS) entry which is preliminary data.</text>
</comment>
<dbReference type="CDD" id="cd11297">
    <property type="entry name" value="PIN_LabA-like_N_1"/>
    <property type="match status" value="1"/>
</dbReference>
<dbReference type="PANTHER" id="PTHR35811">
    <property type="entry name" value="SLR1870 PROTEIN"/>
    <property type="match status" value="1"/>
</dbReference>
<evidence type="ECO:0000259" key="1">
    <source>
        <dbReference type="Pfam" id="PF01936"/>
    </source>
</evidence>
<dbReference type="EMBL" id="JANHAX010000001">
    <property type="protein sequence ID" value="MDQ2089430.1"/>
    <property type="molecule type" value="Genomic_DNA"/>
</dbReference>
<dbReference type="Pfam" id="PF01936">
    <property type="entry name" value="NYN"/>
    <property type="match status" value="1"/>
</dbReference>
<dbReference type="InterPro" id="IPR021139">
    <property type="entry name" value="NYN"/>
</dbReference>
<accession>A0AAE3WBM3</accession>
<reference evidence="2" key="2">
    <citation type="submission" date="2023-02" db="EMBL/GenBank/DDBJ databases">
        <title>'Rhodoalgimonas zhirmunskyi' gen. nov., isolated from a red alga.</title>
        <authorList>
            <person name="Nedashkovskaya O.I."/>
            <person name="Otstavnykh N.Y."/>
            <person name="Bystritskaya E.P."/>
            <person name="Balabanova L.A."/>
            <person name="Isaeva M.P."/>
        </authorList>
    </citation>
    <scope>NUCLEOTIDE SEQUENCE</scope>
    <source>
        <strain evidence="2">KCTC 52189</strain>
    </source>
</reference>
<dbReference type="Gene3D" id="3.40.50.1010">
    <property type="entry name" value="5'-nuclease"/>
    <property type="match status" value="1"/>
</dbReference>